<name>A0A8S5TYS4_9CAUD</name>
<accession>A0A8S5TYS4</accession>
<evidence type="ECO:0000313" key="1">
    <source>
        <dbReference type="EMBL" id="DAF87356.1"/>
    </source>
</evidence>
<sequence length="50" mass="5880">MRCLWYASVSLRQNRIAAKIFGQESVIYTLIKTYIKKHILNVTNLVTFPH</sequence>
<protein>
    <submittedName>
        <fullName evidence="1">Uncharacterized protein</fullName>
    </submittedName>
</protein>
<organism evidence="1">
    <name type="scientific">Siphoviridae sp. ctnPP24</name>
    <dbReference type="NCBI Taxonomy" id="2825662"/>
    <lineage>
        <taxon>Viruses</taxon>
        <taxon>Duplodnaviria</taxon>
        <taxon>Heunggongvirae</taxon>
        <taxon>Uroviricota</taxon>
        <taxon>Caudoviricetes</taxon>
    </lineage>
</organism>
<proteinExistence type="predicted"/>
<reference evidence="1" key="1">
    <citation type="journal article" date="2021" name="Proc. Natl. Acad. Sci. U.S.A.">
        <title>A Catalog of Tens of Thousands of Viruses from Human Metagenomes Reveals Hidden Associations with Chronic Diseases.</title>
        <authorList>
            <person name="Tisza M.J."/>
            <person name="Buck C.B."/>
        </authorList>
    </citation>
    <scope>NUCLEOTIDE SEQUENCE</scope>
    <source>
        <strain evidence="1">CtnPP24</strain>
    </source>
</reference>
<dbReference type="EMBL" id="BK015962">
    <property type="protein sequence ID" value="DAF87356.1"/>
    <property type="molecule type" value="Genomic_DNA"/>
</dbReference>